<evidence type="ECO:0000313" key="7">
    <source>
        <dbReference type="Proteomes" id="UP000620124"/>
    </source>
</evidence>
<dbReference type="GO" id="GO:0005886">
    <property type="term" value="C:plasma membrane"/>
    <property type="evidence" value="ECO:0007669"/>
    <property type="project" value="TreeGrafter"/>
</dbReference>
<dbReference type="GO" id="GO:0004467">
    <property type="term" value="F:long-chain fatty acid-CoA ligase activity"/>
    <property type="evidence" value="ECO:0007669"/>
    <property type="project" value="TreeGrafter"/>
</dbReference>
<feature type="transmembrane region" description="Helical" evidence="5">
    <location>
        <begin position="541"/>
        <end position="564"/>
    </location>
</feature>
<evidence type="ECO:0000256" key="1">
    <source>
        <dbReference type="ARBA" id="ARBA00006432"/>
    </source>
</evidence>
<dbReference type="GO" id="GO:0005524">
    <property type="term" value="F:ATP binding"/>
    <property type="evidence" value="ECO:0007669"/>
    <property type="project" value="UniProtKB-KW"/>
</dbReference>
<dbReference type="GO" id="GO:0005783">
    <property type="term" value="C:endoplasmic reticulum"/>
    <property type="evidence" value="ECO:0007669"/>
    <property type="project" value="TreeGrafter"/>
</dbReference>
<reference evidence="6" key="1">
    <citation type="submission" date="2020-05" db="EMBL/GenBank/DDBJ databases">
        <title>Mycena genomes resolve the evolution of fungal bioluminescence.</title>
        <authorList>
            <person name="Tsai I.J."/>
        </authorList>
    </citation>
    <scope>NUCLEOTIDE SEQUENCE</scope>
    <source>
        <strain evidence="6">CCC161011</strain>
    </source>
</reference>
<dbReference type="EMBL" id="JACAZI010000015">
    <property type="protein sequence ID" value="KAF7343930.1"/>
    <property type="molecule type" value="Genomic_DNA"/>
</dbReference>
<dbReference type="PANTHER" id="PTHR43272">
    <property type="entry name" value="LONG-CHAIN-FATTY-ACID--COA LIGASE"/>
    <property type="match status" value="1"/>
</dbReference>
<keyword evidence="5" id="KW-1133">Transmembrane helix</keyword>
<dbReference type="Proteomes" id="UP000620124">
    <property type="component" value="Unassembled WGS sequence"/>
</dbReference>
<keyword evidence="2 6" id="KW-0436">Ligase</keyword>
<keyword evidence="7" id="KW-1185">Reference proteome</keyword>
<dbReference type="PANTHER" id="PTHR43272:SF83">
    <property type="entry name" value="ACYL-COA SYNTHETASE LONG-CHAIN, ISOFORM J"/>
    <property type="match status" value="1"/>
</dbReference>
<dbReference type="AlphaFoldDB" id="A0A8H7CN65"/>
<dbReference type="GO" id="GO:0005811">
    <property type="term" value="C:lipid droplet"/>
    <property type="evidence" value="ECO:0007669"/>
    <property type="project" value="TreeGrafter"/>
</dbReference>
<name>A0A8H7CN65_9AGAR</name>
<evidence type="ECO:0000256" key="3">
    <source>
        <dbReference type="ARBA" id="ARBA00022741"/>
    </source>
</evidence>
<keyword evidence="5" id="KW-0472">Membrane</keyword>
<dbReference type="GO" id="GO:0035336">
    <property type="term" value="P:long-chain fatty-acyl-CoA metabolic process"/>
    <property type="evidence" value="ECO:0007669"/>
    <property type="project" value="TreeGrafter"/>
</dbReference>
<accession>A0A8H7CN65</accession>
<organism evidence="6 7">
    <name type="scientific">Mycena venus</name>
    <dbReference type="NCBI Taxonomy" id="2733690"/>
    <lineage>
        <taxon>Eukaryota</taxon>
        <taxon>Fungi</taxon>
        <taxon>Dikarya</taxon>
        <taxon>Basidiomycota</taxon>
        <taxon>Agaricomycotina</taxon>
        <taxon>Agaricomycetes</taxon>
        <taxon>Agaricomycetidae</taxon>
        <taxon>Agaricales</taxon>
        <taxon>Marasmiineae</taxon>
        <taxon>Mycenaceae</taxon>
        <taxon>Mycena</taxon>
    </lineage>
</organism>
<feature type="transmembrane region" description="Helical" evidence="5">
    <location>
        <begin position="465"/>
        <end position="487"/>
    </location>
</feature>
<keyword evidence="5" id="KW-0812">Transmembrane</keyword>
<keyword evidence="3" id="KW-0547">Nucleotide-binding</keyword>
<feature type="transmembrane region" description="Helical" evidence="5">
    <location>
        <begin position="245"/>
        <end position="263"/>
    </location>
</feature>
<keyword evidence="4" id="KW-0067">ATP-binding</keyword>
<gene>
    <name evidence="6" type="ORF">MVEN_01681700</name>
</gene>
<comment type="caution">
    <text evidence="6">The sequence shown here is derived from an EMBL/GenBank/DDBJ whole genome shotgun (WGS) entry which is preliminary data.</text>
</comment>
<evidence type="ECO:0000256" key="2">
    <source>
        <dbReference type="ARBA" id="ARBA00022598"/>
    </source>
</evidence>
<evidence type="ECO:0000313" key="6">
    <source>
        <dbReference type="EMBL" id="KAF7343930.1"/>
    </source>
</evidence>
<evidence type="ECO:0000256" key="4">
    <source>
        <dbReference type="ARBA" id="ARBA00022840"/>
    </source>
</evidence>
<protein>
    <submittedName>
        <fullName evidence="6">Long-chain-fatty-acid-CoA ligase</fullName>
    </submittedName>
</protein>
<sequence length="569" mass="62248">MYVFPLLIFILQKTRVYFLTQRRRPPISANKLVTRPFKGIDTVYDVLEYVAKTHGMRDALSVNWQLIAHACGSISTRNRDCFLHFSSKATKSNAHSAFRTGLTYSLNEPSCTALFSNTSLLPTLLKVLNNTPTVKFVIYDGEGGKVLTEAKEARSDIQLSIEELRKRGKDVPESVLEGRTPTPETVMVITFTHANLIASRSSSKPFPMCTLDTSPHPGRRSLHARGAPPHPGERVTRPLAHILEYIVQLIILFVGMPTGFGGVKVRFRLFIHKLELASVGLASYALRASTFPFTFFPSILHRFTLIELLFCHALTDASVRNCDGDIKAFRPSIMVGVPAVWETIQNGIVGKVAGGGRAGERIPRGGGGEEVRTAFFIDSLFVHPPPFILFYLVLLPRPSAPSAPPLPLLPTLLERSLTLSLAGAAPSSASWPTSVILNSLRAVTGGRLRIAMSSGASVERGTQEFLSVALVMLLQGASLLLLLLSSLPRLPRALSPSRHRSSMSPPPSLLVVFPLTSPPSNLSSLPFVFPFIVDPYLPHSFPFSLLVAPFLVLPLPLSCSPFLFSSYSY</sequence>
<comment type="similarity">
    <text evidence="1">Belongs to the ATP-dependent AMP-binding enzyme family.</text>
</comment>
<evidence type="ECO:0000256" key="5">
    <source>
        <dbReference type="SAM" id="Phobius"/>
    </source>
</evidence>
<proteinExistence type="inferred from homology"/>
<dbReference type="OrthoDB" id="1700726at2759"/>